<organism evidence="1 2">
    <name type="scientific">Actinomadura nitritigenes</name>
    <dbReference type="NCBI Taxonomy" id="134602"/>
    <lineage>
        <taxon>Bacteria</taxon>
        <taxon>Bacillati</taxon>
        <taxon>Actinomycetota</taxon>
        <taxon>Actinomycetes</taxon>
        <taxon>Streptosporangiales</taxon>
        <taxon>Thermomonosporaceae</taxon>
        <taxon>Actinomadura</taxon>
    </lineage>
</organism>
<proteinExistence type="predicted"/>
<sequence>MGSRETALQIYGGLSEADKRVVDAWRELGNDLVTSLLNSRVLTSGPRVRAVDDLAGWSERLYGSAPGLLRRESAEHEAAHAITARALGVRLVSVWITSDGSGLTTFEATDRERAAAIYAASDVWVNTLRHRMFPAGGEAGCRSDRRQLIRATGGDDFAMRAAYRRAREVLDGYRDEVLALAEVLEQHGRIEF</sequence>
<keyword evidence="2" id="KW-1185">Reference proteome</keyword>
<gene>
    <name evidence="1" type="ORF">J4557_19960</name>
</gene>
<comment type="caution">
    <text evidence="1">The sequence shown here is derived from an EMBL/GenBank/DDBJ whole genome shotgun (WGS) entry which is preliminary data.</text>
</comment>
<protein>
    <recommendedName>
        <fullName evidence="3">Peptidase M41 domain-containing protein</fullName>
    </recommendedName>
</protein>
<evidence type="ECO:0008006" key="3">
    <source>
        <dbReference type="Google" id="ProtNLM"/>
    </source>
</evidence>
<dbReference type="RefSeq" id="WP_208268241.1">
    <property type="nucleotide sequence ID" value="NZ_BAAAGM010000010.1"/>
</dbReference>
<dbReference type="InterPro" id="IPR037219">
    <property type="entry name" value="Peptidase_M41-like"/>
</dbReference>
<reference evidence="1 2" key="1">
    <citation type="submission" date="2021-03" db="EMBL/GenBank/DDBJ databases">
        <authorList>
            <person name="Kanchanasin P."/>
            <person name="Saeng-In P."/>
            <person name="Phongsopitanun W."/>
            <person name="Yuki M."/>
            <person name="Kudo T."/>
            <person name="Ohkuma M."/>
            <person name="Tanasupawat S."/>
        </authorList>
    </citation>
    <scope>NUCLEOTIDE SEQUENCE [LARGE SCALE GENOMIC DNA]</scope>
    <source>
        <strain evidence="1 2">L46</strain>
    </source>
</reference>
<dbReference type="SUPFAM" id="SSF140990">
    <property type="entry name" value="FtsH protease domain-like"/>
    <property type="match status" value="1"/>
</dbReference>
<accession>A0ABS3R0N5</accession>
<name>A0ABS3R0N5_9ACTN</name>
<dbReference type="EMBL" id="JAGEOK010000012">
    <property type="protein sequence ID" value="MBO2439803.1"/>
    <property type="molecule type" value="Genomic_DNA"/>
</dbReference>
<dbReference type="Proteomes" id="UP000666915">
    <property type="component" value="Unassembled WGS sequence"/>
</dbReference>
<evidence type="ECO:0000313" key="1">
    <source>
        <dbReference type="EMBL" id="MBO2439803.1"/>
    </source>
</evidence>
<evidence type="ECO:0000313" key="2">
    <source>
        <dbReference type="Proteomes" id="UP000666915"/>
    </source>
</evidence>